<proteinExistence type="predicted"/>
<dbReference type="Proteomes" id="UP000229675">
    <property type="component" value="Unassembled WGS sequence"/>
</dbReference>
<comment type="caution">
    <text evidence="2">The sequence shown here is derived from an EMBL/GenBank/DDBJ whole genome shotgun (WGS) entry which is preliminary data.</text>
</comment>
<dbReference type="EMBL" id="PEZD01000041">
    <property type="protein sequence ID" value="PIS17216.1"/>
    <property type="molecule type" value="Genomic_DNA"/>
</dbReference>
<dbReference type="AlphaFoldDB" id="A0A2H0WX13"/>
<evidence type="ECO:0000313" key="2">
    <source>
        <dbReference type="EMBL" id="PIS17216.1"/>
    </source>
</evidence>
<dbReference type="Pfam" id="PF00534">
    <property type="entry name" value="Glycos_transf_1"/>
    <property type="match status" value="1"/>
</dbReference>
<sequence>MIHDHGEQYGAPFSKFLKPPIVSTLHNPITEEKNILFKKYSNINYVAISKNQKRSGPGLNIVKTIYHGIPVEKYEFNSKPKDYLLWLSSVIPEKGPATAIEIAKMAGEKLIISGPIFSYAADYFEYRIKPLIDGEQIQFVGESDFEKKIELFKNAKAFLFPIRRQEPFGLVVIEAMACGTPVIAFKDGSMPELIEQGKTGFLVDSAEEAVKALKKIKRISRDYCREYVKKNFPLRRMVNRYERLYKNILKNHDGKYAREV</sequence>
<dbReference type="GO" id="GO:0016757">
    <property type="term" value="F:glycosyltransferase activity"/>
    <property type="evidence" value="ECO:0007669"/>
    <property type="project" value="InterPro"/>
</dbReference>
<protein>
    <submittedName>
        <fullName evidence="2">Glycosyl transferase</fullName>
    </submittedName>
</protein>
<feature type="domain" description="Glycosyl transferase family 1" evidence="1">
    <location>
        <begin position="79"/>
        <end position="227"/>
    </location>
</feature>
<dbReference type="SUPFAM" id="SSF53756">
    <property type="entry name" value="UDP-Glycosyltransferase/glycogen phosphorylase"/>
    <property type="match status" value="1"/>
</dbReference>
<keyword evidence="2" id="KW-0808">Transferase</keyword>
<organism evidence="2 3">
    <name type="scientific">Candidatus Nealsonbacteria bacterium CG09_land_8_20_14_0_10_42_14</name>
    <dbReference type="NCBI Taxonomy" id="1974707"/>
    <lineage>
        <taxon>Bacteria</taxon>
        <taxon>Candidatus Nealsoniibacteriota</taxon>
    </lineage>
</organism>
<dbReference type="PANTHER" id="PTHR12526:SF595">
    <property type="entry name" value="BLL5217 PROTEIN"/>
    <property type="match status" value="1"/>
</dbReference>
<evidence type="ECO:0000313" key="3">
    <source>
        <dbReference type="Proteomes" id="UP000229675"/>
    </source>
</evidence>
<name>A0A2H0WX13_9BACT</name>
<reference evidence="3" key="1">
    <citation type="submission" date="2017-09" db="EMBL/GenBank/DDBJ databases">
        <title>Depth-based differentiation of microbial function through sediment-hosted aquifers and enrichment of novel symbionts in the deep terrestrial subsurface.</title>
        <authorList>
            <person name="Probst A.J."/>
            <person name="Ladd B."/>
            <person name="Jarett J.K."/>
            <person name="Geller-Mcgrath D.E."/>
            <person name="Sieber C.M.K."/>
            <person name="Emerson J.B."/>
            <person name="Anantharaman K."/>
            <person name="Thomas B.C."/>
            <person name="Malmstrom R."/>
            <person name="Stieglmeier M."/>
            <person name="Klingl A."/>
            <person name="Woyke T."/>
            <person name="Ryan C.M."/>
            <person name="Banfield J.F."/>
        </authorList>
    </citation>
    <scope>NUCLEOTIDE SEQUENCE [LARGE SCALE GENOMIC DNA]</scope>
</reference>
<evidence type="ECO:0000259" key="1">
    <source>
        <dbReference type="Pfam" id="PF00534"/>
    </source>
</evidence>
<dbReference type="Gene3D" id="3.40.50.2000">
    <property type="entry name" value="Glycogen Phosphorylase B"/>
    <property type="match status" value="1"/>
</dbReference>
<dbReference type="InterPro" id="IPR001296">
    <property type="entry name" value="Glyco_trans_1"/>
</dbReference>
<dbReference type="CDD" id="cd03802">
    <property type="entry name" value="GT4_AviGT4-like"/>
    <property type="match status" value="1"/>
</dbReference>
<gene>
    <name evidence="2" type="ORF">COT59_01885</name>
</gene>
<dbReference type="PANTHER" id="PTHR12526">
    <property type="entry name" value="GLYCOSYLTRANSFERASE"/>
    <property type="match status" value="1"/>
</dbReference>
<accession>A0A2H0WX13</accession>